<comment type="caution">
    <text evidence="2">The sequence shown here is derived from an EMBL/GenBank/DDBJ whole genome shotgun (WGS) entry which is preliminary data.</text>
</comment>
<evidence type="ECO:0000313" key="3">
    <source>
        <dbReference type="Proteomes" id="UP001310248"/>
    </source>
</evidence>
<name>A0ABU7G115_9ALTE</name>
<dbReference type="InterPro" id="IPR011990">
    <property type="entry name" value="TPR-like_helical_dom_sf"/>
</dbReference>
<dbReference type="SUPFAM" id="SSF48452">
    <property type="entry name" value="TPR-like"/>
    <property type="match status" value="3"/>
</dbReference>
<sequence>MIRAVLLILCVCGVAPQQLSAQELNRKNAELVLRAFQLQQEGELSKAIDQLEQLSPSASYDQAYVARVLGDYYWRDGQPALAIAKLSESVELNVLAPQQAWETRNMLAEILLNEQQVEAALQHFDILLSQASQPELAIVLSPSQWQRLRNNLAYVYYQLQDWPAVLEQLAELEKLQSLDINPLSMRFVAQVQLKQLKAAIETNKALLALAPETLRWWQQLSALYSQTQQHQKALSTLVSAERSGLSLGQHLLKHKAQLYAYLQVPEKAAMAYAQLDNAGSDLQLLKRQAQLWQQAREWQHSADYWQKLAQQEPKYNLQLARVLLLNKRYSQAIRALNLAKQEGQEAKAQLLLVEVLVETKDYQQAYNAAQRAHSLEQSIQSERWLEYLSALIAESKV</sequence>
<evidence type="ECO:0000313" key="2">
    <source>
        <dbReference type="EMBL" id="MEE1673006.1"/>
    </source>
</evidence>
<feature type="chain" id="PRO_5045569136" description="Tetratricopeptide repeat protein" evidence="1">
    <location>
        <begin position="22"/>
        <end position="397"/>
    </location>
</feature>
<dbReference type="RefSeq" id="WP_329774384.1">
    <property type="nucleotide sequence ID" value="NZ_JAYDYW010000004.1"/>
</dbReference>
<gene>
    <name evidence="2" type="ORF">SNR37_002417</name>
</gene>
<protein>
    <recommendedName>
        <fullName evidence="4">Tetratricopeptide repeat protein</fullName>
    </recommendedName>
</protein>
<evidence type="ECO:0000256" key="1">
    <source>
        <dbReference type="SAM" id="SignalP"/>
    </source>
</evidence>
<evidence type="ECO:0008006" key="4">
    <source>
        <dbReference type="Google" id="ProtNLM"/>
    </source>
</evidence>
<organism evidence="2 3">
    <name type="scientific">Agarivorans aestuarii</name>
    <dbReference type="NCBI Taxonomy" id="1563703"/>
    <lineage>
        <taxon>Bacteria</taxon>
        <taxon>Pseudomonadati</taxon>
        <taxon>Pseudomonadota</taxon>
        <taxon>Gammaproteobacteria</taxon>
        <taxon>Alteromonadales</taxon>
        <taxon>Alteromonadaceae</taxon>
        <taxon>Agarivorans</taxon>
    </lineage>
</organism>
<reference evidence="3" key="1">
    <citation type="submission" date="2023-07" db="EMBL/GenBank/DDBJ databases">
        <title>Draft genome sequence of Agarivorans aestuarii strain ZMCS4, a CAZymes producing bacteria isolated from the marine brown algae Clodostephus spongiosus.</title>
        <authorList>
            <person name="Lorente B."/>
            <person name="Cabral C."/>
            <person name="Frias J."/>
            <person name="Faria J."/>
            <person name="Toubarro D."/>
        </authorList>
    </citation>
    <scope>NUCLEOTIDE SEQUENCE [LARGE SCALE GENOMIC DNA]</scope>
    <source>
        <strain evidence="3">ZMCS4</strain>
    </source>
</reference>
<dbReference type="Proteomes" id="UP001310248">
    <property type="component" value="Unassembled WGS sequence"/>
</dbReference>
<proteinExistence type="predicted"/>
<dbReference type="Gene3D" id="1.25.40.10">
    <property type="entry name" value="Tetratricopeptide repeat domain"/>
    <property type="match status" value="3"/>
</dbReference>
<dbReference type="EMBL" id="JAYDYW010000004">
    <property type="protein sequence ID" value="MEE1673006.1"/>
    <property type="molecule type" value="Genomic_DNA"/>
</dbReference>
<keyword evidence="3" id="KW-1185">Reference proteome</keyword>
<feature type="signal peptide" evidence="1">
    <location>
        <begin position="1"/>
        <end position="21"/>
    </location>
</feature>
<accession>A0ABU7G115</accession>
<keyword evidence="1" id="KW-0732">Signal</keyword>